<protein>
    <submittedName>
        <fullName evidence="1">Uncharacterized protein</fullName>
    </submittedName>
</protein>
<dbReference type="SUPFAM" id="SSF46955">
    <property type="entry name" value="Putative DNA-binding domain"/>
    <property type="match status" value="1"/>
</dbReference>
<dbReference type="KEGG" id="psin:CAK95_03635"/>
<dbReference type="AlphaFoldDB" id="A0A1W6ZZE1"/>
<evidence type="ECO:0000313" key="1">
    <source>
        <dbReference type="EMBL" id="ARQ02726.1"/>
    </source>
</evidence>
<evidence type="ECO:0000313" key="2">
    <source>
        <dbReference type="Proteomes" id="UP000194137"/>
    </source>
</evidence>
<dbReference type="STRING" id="1235591.CAK95_03635"/>
<name>A0A1W6ZZE1_9HYPH</name>
<dbReference type="InterPro" id="IPR009061">
    <property type="entry name" value="DNA-bd_dom_put_sf"/>
</dbReference>
<gene>
    <name evidence="1" type="ORF">CAK95_03635</name>
</gene>
<dbReference type="InterPro" id="IPR041657">
    <property type="entry name" value="HTH_17"/>
</dbReference>
<organism evidence="1 2">
    <name type="scientific">Pseudorhodoplanes sinuspersici</name>
    <dbReference type="NCBI Taxonomy" id="1235591"/>
    <lineage>
        <taxon>Bacteria</taxon>
        <taxon>Pseudomonadati</taxon>
        <taxon>Pseudomonadota</taxon>
        <taxon>Alphaproteobacteria</taxon>
        <taxon>Hyphomicrobiales</taxon>
        <taxon>Pseudorhodoplanes</taxon>
    </lineage>
</organism>
<dbReference type="EMBL" id="CP021112">
    <property type="protein sequence ID" value="ARQ02726.1"/>
    <property type="molecule type" value="Genomic_DNA"/>
</dbReference>
<dbReference type="Proteomes" id="UP000194137">
    <property type="component" value="Chromosome"/>
</dbReference>
<dbReference type="OrthoDB" id="9806994at2"/>
<sequence>MTQKDVSHRIWAVEAARYLRVSRSTLAKWRMNGEGPPYHRMGPRLVYYYQNEIDAWLANCDVRKAAAPKA</sequence>
<proteinExistence type="predicted"/>
<dbReference type="Pfam" id="PF12728">
    <property type="entry name" value="HTH_17"/>
    <property type="match status" value="1"/>
</dbReference>
<keyword evidence="2" id="KW-1185">Reference proteome</keyword>
<accession>A0A1W6ZZE1</accession>
<reference evidence="1 2" key="1">
    <citation type="submission" date="2017-05" db="EMBL/GenBank/DDBJ databases">
        <title>Full genome sequence of Pseudorhodoplanes sinuspersici.</title>
        <authorList>
            <person name="Dastgheib S.M.M."/>
            <person name="Shavandi M."/>
            <person name="Tirandaz H."/>
        </authorList>
    </citation>
    <scope>NUCLEOTIDE SEQUENCE [LARGE SCALE GENOMIC DNA]</scope>
    <source>
        <strain evidence="1 2">RIPI110</strain>
    </source>
</reference>